<dbReference type="EMBL" id="AP014685">
    <property type="protein sequence ID" value="BAR58514.1"/>
    <property type="molecule type" value="Genomic_DNA"/>
</dbReference>
<dbReference type="AlphaFoldDB" id="A0A0E4BQY7"/>
<protein>
    <submittedName>
        <fullName evidence="1">Uncharacterized protein</fullName>
    </submittedName>
</protein>
<gene>
    <name evidence="1" type="ORF">NK6_5355</name>
</gene>
<sequence>MAFEIDLADAKDALQKSRANYDELAPAITQKNAANRRLARQTRSRKLPT</sequence>
<dbReference type="RefSeq" id="WP_171901206.1">
    <property type="nucleotide sequence ID" value="NZ_JAFCKD010000125.1"/>
</dbReference>
<evidence type="ECO:0000313" key="2">
    <source>
        <dbReference type="Proteomes" id="UP000063308"/>
    </source>
</evidence>
<organism evidence="1 2">
    <name type="scientific">Bradyrhizobium diazoefficiens</name>
    <dbReference type="NCBI Taxonomy" id="1355477"/>
    <lineage>
        <taxon>Bacteria</taxon>
        <taxon>Pseudomonadati</taxon>
        <taxon>Pseudomonadota</taxon>
        <taxon>Alphaproteobacteria</taxon>
        <taxon>Hyphomicrobiales</taxon>
        <taxon>Nitrobacteraceae</taxon>
        <taxon>Bradyrhizobium</taxon>
    </lineage>
</organism>
<accession>A0A0E4BQY7</accession>
<name>A0A0E4BQY7_9BRAD</name>
<dbReference type="Proteomes" id="UP000063308">
    <property type="component" value="Chromosome"/>
</dbReference>
<evidence type="ECO:0000313" key="1">
    <source>
        <dbReference type="EMBL" id="BAR58514.1"/>
    </source>
</evidence>
<reference evidence="1 2" key="1">
    <citation type="submission" date="2014-11" db="EMBL/GenBank/DDBJ databases">
        <title>Symbiosis island explosion on the genome of extra-slow-growing strains of soybean bradyrhizobia with massive insertion sequences.</title>
        <authorList>
            <person name="Iida T."/>
            <person name="Minamisawa K."/>
        </authorList>
    </citation>
    <scope>NUCLEOTIDE SEQUENCE [LARGE SCALE GENOMIC DNA]</scope>
    <source>
        <strain evidence="1 2">NK6</strain>
    </source>
</reference>
<proteinExistence type="predicted"/>